<keyword evidence="3" id="KW-0812">Transmembrane</keyword>
<gene>
    <name evidence="5" type="ORF">KI387_043970</name>
</gene>
<keyword evidence="3" id="KW-0472">Membrane</keyword>
<sequence>MENISNSGPVPEFKSRSRYAQNIQREWRLASVEEVRRNLGTIKEKRILGSWDIARLLDGWVDGPGYRYTVRNEYRPSIGHMLLVKTPVRRPDDGSFDPEVYSGVKLNAEGREAALLFSCEDKITEVLCFVLQSIVESFDQAGEERQAELDRLNKSLQQTFRNGRTVLHYAADQTLKPRHAQYVARLLLHNFEYGKELSKDVDKYGRTALHLASLHGHIDLCKFFMVKCEMKPSDRDRMGENLLHFAVNSKSLDLVEYLWMDSEVKGLVGSHDAKGKTPLHKAAAGGDGQMTKFLVSKIKEDSLEKYIGYISQADFLGQTALHEAAIGGHENVVKYLLEVGSRPLAERNSEGKTALHYAVQLSDQEIAKRLVQTMLRSCKSDEERSLLLWASATGIGSAEESAISQSAVQTYLKEERERTAESSKDLLRSAIKLGYDNLAWELINRGANTQSITNLSGNDWSPDERQRVHKFLGRVDKMPERGRDQPTIDDSLGRKGFAEGLAALFLNPYVKTPVTVGISGDWGMGKSSLMLQTEMVLLKTAAQLAFPNLLQTEKFPGCKQFKLSGQGRRKYQQIEKAVIELLRRSPLTDGDDPLNLVHFLDNYQHKYNEVYRSLAVMDRSEMFHVKDDTSNLRRNPHSLGKIPSVLTIRYNAWHYQNELEAWAGLAVQITKAIEGTMNRAQRIRCRCRYAWKEHLKEIWLELFLPCLLVLLLFGWVAWVAWMLLSRSSHKELARLKYGSIPITVVIVVWTVVRQLLSVIKPISDQIEGYVSLPDHRKNLGYQHQVISDIKFLEDQMGEKPSWLWKLIAFEWLWRLFCLYPDTVEGTSIPKSPPPSKDDVRIIVFVDDLDRCQDTVILQVLSAVNLVLAVCEINVILGMDKKMIARAIANKFQDSNNPQIIDPVDLADKYISKIVQLPLALPDADDVETKLFLDQQLGVAFEGTGDENTDSIVSEQTSTAGNAGGSNFVPDSTRHHVTADAAPNSITRRNPDLWSKFSESFRKLKNRLRGFMSEQEERVGAGKFKKLDGNETNSNVPEQAQANVSEQARDTVSNVAEEDRMVESASDTQTLTGSKQLQFNAWVTNPFSSDSNCLNL</sequence>
<dbReference type="PROSITE" id="PS50088">
    <property type="entry name" value="ANK_REPEAT"/>
    <property type="match status" value="3"/>
</dbReference>
<evidence type="ECO:0000256" key="1">
    <source>
        <dbReference type="PROSITE-ProRule" id="PRU00023"/>
    </source>
</evidence>
<keyword evidence="1" id="KW-0040">ANK repeat</keyword>
<evidence type="ECO:0000313" key="6">
    <source>
        <dbReference type="Proteomes" id="UP000824469"/>
    </source>
</evidence>
<feature type="transmembrane region" description="Helical" evidence="3">
    <location>
        <begin position="702"/>
        <end position="723"/>
    </location>
</feature>
<dbReference type="Proteomes" id="UP000824469">
    <property type="component" value="Unassembled WGS sequence"/>
</dbReference>
<dbReference type="SUPFAM" id="SSF48403">
    <property type="entry name" value="Ankyrin repeat"/>
    <property type="match status" value="1"/>
</dbReference>
<evidence type="ECO:0000259" key="4">
    <source>
        <dbReference type="Pfam" id="PF07693"/>
    </source>
</evidence>
<dbReference type="Pfam" id="PF07693">
    <property type="entry name" value="KAP_NTPase"/>
    <property type="match status" value="1"/>
</dbReference>
<dbReference type="InterPro" id="IPR036770">
    <property type="entry name" value="Ankyrin_rpt-contain_sf"/>
</dbReference>
<dbReference type="InterPro" id="IPR011646">
    <property type="entry name" value="KAP_P-loop"/>
</dbReference>
<dbReference type="PROSITE" id="PS50297">
    <property type="entry name" value="ANK_REP_REGION"/>
    <property type="match status" value="3"/>
</dbReference>
<dbReference type="SMART" id="SM00248">
    <property type="entry name" value="ANK"/>
    <property type="match status" value="6"/>
</dbReference>
<accession>A0AA38LCZ6</accession>
<evidence type="ECO:0000256" key="2">
    <source>
        <dbReference type="SAM" id="MobiDB-lite"/>
    </source>
</evidence>
<dbReference type="PANTHER" id="PTHR24121">
    <property type="entry name" value="NO MECHANORECEPTOR POTENTIAL C, ISOFORM D-RELATED"/>
    <property type="match status" value="1"/>
</dbReference>
<dbReference type="Pfam" id="PF12796">
    <property type="entry name" value="Ank_2"/>
    <property type="match status" value="2"/>
</dbReference>
<reference evidence="5 6" key="1">
    <citation type="journal article" date="2021" name="Nat. Plants">
        <title>The Taxus genome provides insights into paclitaxel biosynthesis.</title>
        <authorList>
            <person name="Xiong X."/>
            <person name="Gou J."/>
            <person name="Liao Q."/>
            <person name="Li Y."/>
            <person name="Zhou Q."/>
            <person name="Bi G."/>
            <person name="Li C."/>
            <person name="Du R."/>
            <person name="Wang X."/>
            <person name="Sun T."/>
            <person name="Guo L."/>
            <person name="Liang H."/>
            <person name="Lu P."/>
            <person name="Wu Y."/>
            <person name="Zhang Z."/>
            <person name="Ro D.K."/>
            <person name="Shang Y."/>
            <person name="Huang S."/>
            <person name="Yan J."/>
        </authorList>
    </citation>
    <scope>NUCLEOTIDE SEQUENCE [LARGE SCALE GENOMIC DNA]</scope>
    <source>
        <strain evidence="5">Ta-2019</strain>
    </source>
</reference>
<evidence type="ECO:0000313" key="5">
    <source>
        <dbReference type="EMBL" id="KAH9320374.1"/>
    </source>
</evidence>
<protein>
    <recommendedName>
        <fullName evidence="4">KAP NTPase domain-containing protein</fullName>
    </recommendedName>
</protein>
<name>A0AA38LCZ6_TAXCH</name>
<dbReference type="PANTHER" id="PTHR24121:SF23">
    <property type="entry name" value="NO MECHANORECEPTOR POTENTIAL C, ISOFORM H"/>
    <property type="match status" value="1"/>
</dbReference>
<feature type="repeat" description="ANK" evidence="1">
    <location>
        <begin position="316"/>
        <end position="348"/>
    </location>
</feature>
<dbReference type="Gene3D" id="1.25.40.20">
    <property type="entry name" value="Ankyrin repeat-containing domain"/>
    <property type="match status" value="2"/>
</dbReference>
<dbReference type="OMA" id="IMSMEMA"/>
<dbReference type="Pfam" id="PF00023">
    <property type="entry name" value="Ank"/>
    <property type="match status" value="1"/>
</dbReference>
<organism evidence="5 6">
    <name type="scientific">Taxus chinensis</name>
    <name type="common">Chinese yew</name>
    <name type="synonym">Taxus wallichiana var. chinensis</name>
    <dbReference type="NCBI Taxonomy" id="29808"/>
    <lineage>
        <taxon>Eukaryota</taxon>
        <taxon>Viridiplantae</taxon>
        <taxon>Streptophyta</taxon>
        <taxon>Embryophyta</taxon>
        <taxon>Tracheophyta</taxon>
        <taxon>Spermatophyta</taxon>
        <taxon>Pinopsida</taxon>
        <taxon>Pinidae</taxon>
        <taxon>Conifers II</taxon>
        <taxon>Cupressales</taxon>
        <taxon>Taxaceae</taxon>
        <taxon>Taxus</taxon>
    </lineage>
</organism>
<evidence type="ECO:0000256" key="3">
    <source>
        <dbReference type="SAM" id="Phobius"/>
    </source>
</evidence>
<feature type="transmembrane region" description="Helical" evidence="3">
    <location>
        <begin position="855"/>
        <end position="876"/>
    </location>
</feature>
<keyword evidence="3" id="KW-1133">Transmembrane helix</keyword>
<feature type="repeat" description="ANK" evidence="1">
    <location>
        <begin position="274"/>
        <end position="297"/>
    </location>
</feature>
<feature type="region of interest" description="Disordered" evidence="2">
    <location>
        <begin position="1024"/>
        <end position="1047"/>
    </location>
</feature>
<feature type="transmembrane region" description="Helical" evidence="3">
    <location>
        <begin position="735"/>
        <end position="752"/>
    </location>
</feature>
<feature type="domain" description="KAP NTPase" evidence="4">
    <location>
        <begin position="494"/>
        <end position="1004"/>
    </location>
</feature>
<proteinExistence type="predicted"/>
<dbReference type="EMBL" id="JAHRHJ020000004">
    <property type="protein sequence ID" value="KAH9320374.1"/>
    <property type="molecule type" value="Genomic_DNA"/>
</dbReference>
<keyword evidence="6" id="KW-1185">Reference proteome</keyword>
<comment type="caution">
    <text evidence="5">The sequence shown here is derived from an EMBL/GenBank/DDBJ whole genome shotgun (WGS) entry which is preliminary data.</text>
</comment>
<feature type="repeat" description="ANK" evidence="1">
    <location>
        <begin position="350"/>
        <end position="372"/>
    </location>
</feature>
<feature type="compositionally biased region" description="Polar residues" evidence="2">
    <location>
        <begin position="1029"/>
        <end position="1047"/>
    </location>
</feature>
<dbReference type="InterPro" id="IPR002110">
    <property type="entry name" value="Ankyrin_rpt"/>
</dbReference>
<dbReference type="AlphaFoldDB" id="A0AA38LCZ6"/>